<protein>
    <submittedName>
        <fullName evidence="2">Uncharacterized protein</fullName>
    </submittedName>
</protein>
<reference evidence="2 3" key="1">
    <citation type="submission" date="2024-09" db="EMBL/GenBank/DDBJ databases">
        <authorList>
            <person name="Sun Q."/>
            <person name="Mori K."/>
        </authorList>
    </citation>
    <scope>NUCLEOTIDE SEQUENCE [LARGE SCALE GENOMIC DNA]</scope>
    <source>
        <strain evidence="2 3">NCAIM B.02415</strain>
    </source>
</reference>
<sequence length="377" mass="43428">MKQFKAKFKLIFLPFVFIGFCTVIIYTFLHWLLLIRFNVFTLQDKYADFFIPGAIGLVLPLALLFQKLRRLKPYKTRLHDPITFLIMVGGFTFAVPICISQKYLASATGKLTYLDSMSEVHYLPPTKYYTVRQMYPNKNMAHIKVIFSLSGKNNSDFNMDAYTAVPVFDRIYPDTNRIATMRNRVNPKTLVIINDSLSNMSFLKKLPADSVRMMRYVNPSMVMTKYGDAGKYGALAVVTWKYKFKKPPAVIKIAPAAWFVLKYHETVNNSLSLAEKNKEFTLFARNCKATFEHEPLTKFVYLARLPDDDDVINYLAALNSRDDVAMCEQTMLSPVYEPFEKRNGNKLAWIAGSFTIGAALFLLLLQLFRIRNLDDFE</sequence>
<feature type="transmembrane region" description="Helical" evidence="1">
    <location>
        <begin position="46"/>
        <end position="66"/>
    </location>
</feature>
<evidence type="ECO:0000313" key="3">
    <source>
        <dbReference type="Proteomes" id="UP001589828"/>
    </source>
</evidence>
<keyword evidence="1" id="KW-1133">Transmembrane helix</keyword>
<feature type="transmembrane region" description="Helical" evidence="1">
    <location>
        <begin position="347"/>
        <end position="368"/>
    </location>
</feature>
<organism evidence="2 3">
    <name type="scientific">Mucilaginibacter angelicae</name>
    <dbReference type="NCBI Taxonomy" id="869718"/>
    <lineage>
        <taxon>Bacteria</taxon>
        <taxon>Pseudomonadati</taxon>
        <taxon>Bacteroidota</taxon>
        <taxon>Sphingobacteriia</taxon>
        <taxon>Sphingobacteriales</taxon>
        <taxon>Sphingobacteriaceae</taxon>
        <taxon>Mucilaginibacter</taxon>
    </lineage>
</organism>
<feature type="transmembrane region" description="Helical" evidence="1">
    <location>
        <begin position="78"/>
        <end position="97"/>
    </location>
</feature>
<feature type="transmembrane region" description="Helical" evidence="1">
    <location>
        <begin position="12"/>
        <end position="34"/>
    </location>
</feature>
<comment type="caution">
    <text evidence="2">The sequence shown here is derived from an EMBL/GenBank/DDBJ whole genome shotgun (WGS) entry which is preliminary data.</text>
</comment>
<gene>
    <name evidence="2" type="ORF">ACFFGT_16095</name>
</gene>
<keyword evidence="3" id="KW-1185">Reference proteome</keyword>
<dbReference type="RefSeq" id="WP_377023544.1">
    <property type="nucleotide sequence ID" value="NZ_JBHLTS010000022.1"/>
</dbReference>
<dbReference type="EMBL" id="JBHLTS010000022">
    <property type="protein sequence ID" value="MFC0515743.1"/>
    <property type="molecule type" value="Genomic_DNA"/>
</dbReference>
<name>A0ABV6L8E9_9SPHI</name>
<accession>A0ABV6L8E9</accession>
<dbReference type="Proteomes" id="UP001589828">
    <property type="component" value="Unassembled WGS sequence"/>
</dbReference>
<evidence type="ECO:0000313" key="2">
    <source>
        <dbReference type="EMBL" id="MFC0515743.1"/>
    </source>
</evidence>
<proteinExistence type="predicted"/>
<evidence type="ECO:0000256" key="1">
    <source>
        <dbReference type="SAM" id="Phobius"/>
    </source>
</evidence>
<keyword evidence="1" id="KW-0472">Membrane</keyword>
<keyword evidence="1" id="KW-0812">Transmembrane</keyword>